<feature type="compositionally biased region" description="Basic and acidic residues" evidence="3">
    <location>
        <begin position="957"/>
        <end position="967"/>
    </location>
</feature>
<dbReference type="Gene3D" id="3.30.420.10">
    <property type="entry name" value="Ribonuclease H-like superfamily/Ribonuclease H"/>
    <property type="match status" value="1"/>
</dbReference>
<feature type="compositionally biased region" description="Low complexity" evidence="3">
    <location>
        <begin position="361"/>
        <end position="370"/>
    </location>
</feature>
<feature type="compositionally biased region" description="Acidic residues" evidence="3">
    <location>
        <begin position="927"/>
        <end position="956"/>
    </location>
</feature>
<dbReference type="SUPFAM" id="SSF53098">
    <property type="entry name" value="Ribonuclease H-like"/>
    <property type="match status" value="1"/>
</dbReference>
<dbReference type="InterPro" id="IPR036397">
    <property type="entry name" value="RNaseH_sf"/>
</dbReference>
<protein>
    <recommendedName>
        <fullName evidence="5">3'-5' exonuclease domain-containing protein</fullName>
    </recommendedName>
</protein>
<dbReference type="InterPro" id="IPR002562">
    <property type="entry name" value="3'-5'_exonuclease_dom"/>
</dbReference>
<feature type="transmembrane region" description="Helical" evidence="4">
    <location>
        <begin position="55"/>
        <end position="76"/>
    </location>
</feature>
<reference evidence="6 7" key="1">
    <citation type="journal article" date="2021" name="Sci. Rep.">
        <title>Genome sequencing of the multicellular alga Astrephomene provides insights into convergent evolution of germ-soma differentiation.</title>
        <authorList>
            <person name="Yamashita S."/>
            <person name="Yamamoto K."/>
            <person name="Matsuzaki R."/>
            <person name="Suzuki S."/>
            <person name="Yamaguchi H."/>
            <person name="Hirooka S."/>
            <person name="Minakuchi Y."/>
            <person name="Miyagishima S."/>
            <person name="Kawachi M."/>
            <person name="Toyoda A."/>
            <person name="Nozaki H."/>
        </authorList>
    </citation>
    <scope>NUCLEOTIDE SEQUENCE [LARGE SCALE GENOMIC DNA]</scope>
    <source>
        <strain evidence="6 7">NIES-4017</strain>
    </source>
</reference>
<feature type="compositionally biased region" description="Low complexity" evidence="3">
    <location>
        <begin position="644"/>
        <end position="653"/>
    </location>
</feature>
<name>A0AAD3DTM8_9CHLO</name>
<dbReference type="InterPro" id="IPR051132">
    <property type="entry name" value="3-5_Exonuclease_domain"/>
</dbReference>
<keyword evidence="7" id="KW-1185">Reference proteome</keyword>
<dbReference type="InterPro" id="IPR012337">
    <property type="entry name" value="RNaseH-like_sf"/>
</dbReference>
<proteinExistence type="predicted"/>
<feature type="domain" description="3'-5' exonuclease" evidence="5">
    <location>
        <begin position="278"/>
        <end position="496"/>
    </location>
</feature>
<feature type="compositionally biased region" description="Low complexity" evidence="3">
    <location>
        <begin position="626"/>
        <end position="636"/>
    </location>
</feature>
<dbReference type="AlphaFoldDB" id="A0AAD3DTM8"/>
<feature type="compositionally biased region" description="Polar residues" evidence="3">
    <location>
        <begin position="11"/>
        <end position="32"/>
    </location>
</feature>
<organism evidence="6 7">
    <name type="scientific">Astrephomene gubernaculifera</name>
    <dbReference type="NCBI Taxonomy" id="47775"/>
    <lineage>
        <taxon>Eukaryota</taxon>
        <taxon>Viridiplantae</taxon>
        <taxon>Chlorophyta</taxon>
        <taxon>core chlorophytes</taxon>
        <taxon>Chlorophyceae</taxon>
        <taxon>CS clade</taxon>
        <taxon>Chlamydomonadales</taxon>
        <taxon>Astrephomenaceae</taxon>
        <taxon>Astrephomene</taxon>
    </lineage>
</organism>
<keyword evidence="4" id="KW-1133">Transmembrane helix</keyword>
<dbReference type="GO" id="GO:0003676">
    <property type="term" value="F:nucleic acid binding"/>
    <property type="evidence" value="ECO:0007669"/>
    <property type="project" value="InterPro"/>
</dbReference>
<feature type="region of interest" description="Disordered" evidence="3">
    <location>
        <begin position="626"/>
        <end position="662"/>
    </location>
</feature>
<evidence type="ECO:0000313" key="7">
    <source>
        <dbReference type="Proteomes" id="UP001054857"/>
    </source>
</evidence>
<feature type="region of interest" description="Disordered" evidence="3">
    <location>
        <begin position="1"/>
        <end position="47"/>
    </location>
</feature>
<dbReference type="EMBL" id="BMAR01000010">
    <property type="protein sequence ID" value="GFR45631.1"/>
    <property type="molecule type" value="Genomic_DNA"/>
</dbReference>
<evidence type="ECO:0000256" key="3">
    <source>
        <dbReference type="SAM" id="MobiDB-lite"/>
    </source>
</evidence>
<feature type="compositionally biased region" description="Basic and acidic residues" evidence="3">
    <location>
        <begin position="221"/>
        <end position="258"/>
    </location>
</feature>
<dbReference type="Pfam" id="PF01612">
    <property type="entry name" value="DNA_pol_A_exo1"/>
    <property type="match status" value="1"/>
</dbReference>
<sequence>MTTTMRMPRTHPNQHSNAVAQSDGAASSTSIQRKARKSYQGHGRRPFQYKPHGNVLPAVACVGMLAAYAGFRIALLRRRMGLPGLPSLWSRASCMLASIAGHLHQPTTNRTSSHEKGEGVSIGAGHAVYFVPLPPRLPADQIAAAPESAVAAAATSAVAPGVAAVAETTVTGEEAATAAAEPPLEVRVVDLRRVTGAEELAAALSGLPGTQPWGCCGGQDGEGKPEQESLREAGTGGKERSGSDRGNGRRPGSDEELLKQQQQHQQQQQGCRVMTQQGGGKEEEEEQEEEEEEVVVLGLDAEWEPELLPGVRHRISVIQLSTANRCWVLQPGDSSNEAPNVAASSSSSSAAPVVTAAASKEAAAAETATPQSPPAPPPGGGGTLPAEVVRLMSDPRVIKAGVGIQEDVRRLERDFGVQVRGAVDIRLLAQRVAPASLAAGSSLRALTASLLARQLDKAPQRSHWAARQLDAAQIAYAAADAWLSRQLLVRLYDMYCEQQRQQQQLMPLSSVRQEHGQEQEQAGQEQQPLSLHEFVAPFLDVFSGFKTKRVEKVLPGSAAAAAAAKAATAIGKAATAAAMGASSSGLSAAKAPAASAGVAAAVTSTATAAFRDGAVLRNGVASLSSLNTSNSDSSNGDGAGCGGPSSAQQQQQQQRRKERKLPTRKSVLYENCRLLAPDGAVLCTCGAKKVRWYVERGLAHVVSEHPTTIQLVFEPRGRGHADDEYYLSDKENRCCVCGSGGEYLRHSVVPHCYRQHFPPSMKSHLSHDIVLMCPPCHKTCSVCDQRRMEQLGRQFSAPLGPATAAKFRHDSGLGAVRSAGRALSNPKVVIPPDRRAELEQQLLQHFGVAQLSPELIREAANVDPRQEDDTWRSHAEIVVSTLRERGGRGQLEEFVRGWRRHFLSTMRPRHMPPHWRVDARVANSAAPEEEQEEGEGEEGEDDAQGEGDDGKEEEEEQQKAVGEEGEE</sequence>
<dbReference type="PANTHER" id="PTHR13620:SF104">
    <property type="entry name" value="EXONUCLEASE 3'-5' DOMAIN-CONTAINING PROTEIN 2"/>
    <property type="match status" value="1"/>
</dbReference>
<keyword evidence="1" id="KW-0540">Nuclease</keyword>
<dbReference type="Proteomes" id="UP001054857">
    <property type="component" value="Unassembled WGS sequence"/>
</dbReference>
<dbReference type="GO" id="GO:0005737">
    <property type="term" value="C:cytoplasm"/>
    <property type="evidence" value="ECO:0007669"/>
    <property type="project" value="TreeGrafter"/>
</dbReference>
<evidence type="ECO:0000259" key="5">
    <source>
        <dbReference type="SMART" id="SM00474"/>
    </source>
</evidence>
<feature type="compositionally biased region" description="Basic residues" evidence="3">
    <location>
        <begin position="33"/>
        <end position="47"/>
    </location>
</feature>
<keyword evidence="4" id="KW-0812">Transmembrane</keyword>
<accession>A0AAD3DTM8</accession>
<feature type="region of interest" description="Disordered" evidence="3">
    <location>
        <begin position="203"/>
        <end position="294"/>
    </location>
</feature>
<dbReference type="GO" id="GO:0005634">
    <property type="term" value="C:nucleus"/>
    <property type="evidence" value="ECO:0007669"/>
    <property type="project" value="TreeGrafter"/>
</dbReference>
<keyword evidence="2" id="KW-0378">Hydrolase</keyword>
<keyword evidence="4" id="KW-0472">Membrane</keyword>
<dbReference type="SMART" id="SM00474">
    <property type="entry name" value="35EXOc"/>
    <property type="match status" value="1"/>
</dbReference>
<feature type="compositionally biased region" description="Low complexity" evidence="3">
    <location>
        <begin position="260"/>
        <end position="269"/>
    </location>
</feature>
<evidence type="ECO:0000256" key="2">
    <source>
        <dbReference type="ARBA" id="ARBA00022801"/>
    </source>
</evidence>
<dbReference type="GO" id="GO:0006139">
    <property type="term" value="P:nucleobase-containing compound metabolic process"/>
    <property type="evidence" value="ECO:0007669"/>
    <property type="project" value="InterPro"/>
</dbReference>
<evidence type="ECO:0000313" key="6">
    <source>
        <dbReference type="EMBL" id="GFR45631.1"/>
    </source>
</evidence>
<gene>
    <name evidence="6" type="ORF">Agub_g7039</name>
</gene>
<feature type="compositionally biased region" description="Acidic residues" evidence="3">
    <location>
        <begin position="282"/>
        <end position="294"/>
    </location>
</feature>
<dbReference type="CDD" id="cd06141">
    <property type="entry name" value="WRN_exo"/>
    <property type="match status" value="1"/>
</dbReference>
<evidence type="ECO:0000256" key="1">
    <source>
        <dbReference type="ARBA" id="ARBA00022722"/>
    </source>
</evidence>
<feature type="region of interest" description="Disordered" evidence="3">
    <location>
        <begin position="921"/>
        <end position="967"/>
    </location>
</feature>
<evidence type="ECO:0000256" key="4">
    <source>
        <dbReference type="SAM" id="Phobius"/>
    </source>
</evidence>
<comment type="caution">
    <text evidence="6">The sequence shown here is derived from an EMBL/GenBank/DDBJ whole genome shotgun (WGS) entry which is preliminary data.</text>
</comment>
<feature type="region of interest" description="Disordered" evidence="3">
    <location>
        <begin position="361"/>
        <end position="386"/>
    </location>
</feature>
<dbReference type="GO" id="GO:0008408">
    <property type="term" value="F:3'-5' exonuclease activity"/>
    <property type="evidence" value="ECO:0007669"/>
    <property type="project" value="InterPro"/>
</dbReference>
<dbReference type="PANTHER" id="PTHR13620">
    <property type="entry name" value="3-5 EXONUCLEASE"/>
    <property type="match status" value="1"/>
</dbReference>